<feature type="domain" description="TonB-dependent receptor plug" evidence="13">
    <location>
        <begin position="109"/>
        <end position="212"/>
    </location>
</feature>
<evidence type="ECO:0000256" key="7">
    <source>
        <dbReference type="ARBA" id="ARBA00023136"/>
    </source>
</evidence>
<dbReference type="PANTHER" id="PTHR30069:SF29">
    <property type="entry name" value="HEMOGLOBIN AND HEMOGLOBIN-HAPTOGLOBIN-BINDING PROTEIN 1-RELATED"/>
    <property type="match status" value="1"/>
</dbReference>
<dbReference type="Pfam" id="PF07715">
    <property type="entry name" value="Plug"/>
    <property type="match status" value="1"/>
</dbReference>
<dbReference type="InterPro" id="IPR039426">
    <property type="entry name" value="TonB-dep_rcpt-like"/>
</dbReference>
<dbReference type="InterPro" id="IPR008969">
    <property type="entry name" value="CarboxyPept-like_regulatory"/>
</dbReference>
<dbReference type="EMBL" id="JAVDQA010000001">
    <property type="protein sequence ID" value="MDR6299558.1"/>
    <property type="molecule type" value="Genomic_DNA"/>
</dbReference>
<keyword evidence="7 10" id="KW-0472">Membrane</keyword>
<evidence type="ECO:0000256" key="5">
    <source>
        <dbReference type="ARBA" id="ARBA00022729"/>
    </source>
</evidence>
<dbReference type="PROSITE" id="PS52016">
    <property type="entry name" value="TONB_DEPENDENT_REC_3"/>
    <property type="match status" value="1"/>
</dbReference>
<dbReference type="InterPro" id="IPR036942">
    <property type="entry name" value="Beta-barrel_TonB_sf"/>
</dbReference>
<dbReference type="Gene3D" id="2.170.130.10">
    <property type="entry name" value="TonB-dependent receptor, plug domain"/>
    <property type="match status" value="1"/>
</dbReference>
<evidence type="ECO:0000259" key="12">
    <source>
        <dbReference type="Pfam" id="PF00593"/>
    </source>
</evidence>
<evidence type="ECO:0000256" key="6">
    <source>
        <dbReference type="ARBA" id="ARBA00023077"/>
    </source>
</evidence>
<keyword evidence="2 10" id="KW-0813">Transport</keyword>
<keyword evidence="8 14" id="KW-0675">Receptor</keyword>
<dbReference type="Pfam" id="PF13715">
    <property type="entry name" value="CarbopepD_reg_2"/>
    <property type="match status" value="1"/>
</dbReference>
<keyword evidence="5" id="KW-0732">Signal</keyword>
<dbReference type="InterPro" id="IPR037066">
    <property type="entry name" value="Plug_dom_sf"/>
</dbReference>
<accession>A0ABU1K1R4</accession>
<name>A0ABU1K1R4_9FLAO</name>
<gene>
    <name evidence="14" type="ORF">GGR31_000174</name>
</gene>
<dbReference type="PANTHER" id="PTHR30069">
    <property type="entry name" value="TONB-DEPENDENT OUTER MEMBRANE RECEPTOR"/>
    <property type="match status" value="1"/>
</dbReference>
<evidence type="ECO:0000256" key="8">
    <source>
        <dbReference type="ARBA" id="ARBA00023170"/>
    </source>
</evidence>
<keyword evidence="6 11" id="KW-0798">TonB box</keyword>
<dbReference type="Gene3D" id="2.40.170.20">
    <property type="entry name" value="TonB-dependent receptor, beta-barrel domain"/>
    <property type="match status" value="1"/>
</dbReference>
<keyword evidence="4 10" id="KW-0812">Transmembrane</keyword>
<evidence type="ECO:0000256" key="11">
    <source>
        <dbReference type="RuleBase" id="RU003357"/>
    </source>
</evidence>
<dbReference type="InterPro" id="IPR000531">
    <property type="entry name" value="Beta-barrel_TonB"/>
</dbReference>
<dbReference type="Proteomes" id="UP001257659">
    <property type="component" value="Unassembled WGS sequence"/>
</dbReference>
<comment type="subcellular location">
    <subcellularLocation>
        <location evidence="1 10">Cell outer membrane</location>
        <topology evidence="1 10">Multi-pass membrane protein</topology>
    </subcellularLocation>
</comment>
<evidence type="ECO:0000259" key="13">
    <source>
        <dbReference type="Pfam" id="PF07715"/>
    </source>
</evidence>
<dbReference type="Gene3D" id="2.60.40.1120">
    <property type="entry name" value="Carboxypeptidase-like, regulatory domain"/>
    <property type="match status" value="1"/>
</dbReference>
<dbReference type="SUPFAM" id="SSF56935">
    <property type="entry name" value="Porins"/>
    <property type="match status" value="1"/>
</dbReference>
<reference evidence="14 15" key="1">
    <citation type="submission" date="2023-07" db="EMBL/GenBank/DDBJ databases">
        <title>Genomic Encyclopedia of Type Strains, Phase IV (KMG-IV): sequencing the most valuable type-strain genomes for metagenomic binning, comparative biology and taxonomic classification.</title>
        <authorList>
            <person name="Goeker M."/>
        </authorList>
    </citation>
    <scope>NUCLEOTIDE SEQUENCE [LARGE SCALE GENOMIC DNA]</scope>
    <source>
        <strain evidence="14 15">DSM 102814</strain>
    </source>
</reference>
<evidence type="ECO:0000313" key="14">
    <source>
        <dbReference type="EMBL" id="MDR6299558.1"/>
    </source>
</evidence>
<comment type="similarity">
    <text evidence="10 11">Belongs to the TonB-dependent receptor family.</text>
</comment>
<keyword evidence="9 10" id="KW-0998">Cell outer membrane</keyword>
<evidence type="ECO:0000256" key="3">
    <source>
        <dbReference type="ARBA" id="ARBA00022452"/>
    </source>
</evidence>
<organism evidence="14 15">
    <name type="scientific">Mesonia maritima</name>
    <dbReference type="NCBI Taxonomy" id="1793873"/>
    <lineage>
        <taxon>Bacteria</taxon>
        <taxon>Pseudomonadati</taxon>
        <taxon>Bacteroidota</taxon>
        <taxon>Flavobacteriia</taxon>
        <taxon>Flavobacteriales</taxon>
        <taxon>Flavobacteriaceae</taxon>
        <taxon>Mesonia</taxon>
    </lineage>
</organism>
<sequence>MNLFSQNFENTRVSGEILTVSGKALEGVNVILEGENRGVVTNSNGFYSINNISSGKHTLKVSFLGFKTIQKEIDIKKGEQLTLNFKLEDAPFEMGSVKLEGKSAIRKINEQSYAVTSVSAKEFYNTTSDAKQVLNRVPGVRILQDGGLGSDLDFSLNGFSGDQVKFFLNGIPMDNFGSSFNLASIPVNSIERIDVYKGVVPVWLGTDALGGAVNIITNQKIDFLDASYSVGSFNTHRASVNGSFVKKNGFTVRGNLNYNYSDNDYDVIADIRDYNGTVVEKGVEVRRFHDRYRSLTANFETGWVNTSFADQLLVGIIASGDDNQIQNGQTMNLPYGGVVRESSSFIPTLKYTKRDLFLEGLDVSLNSAYSIIEQKTIDTLTGKKFNWYGEVLTPAENEIPSETDAESGERRLLTFDNTEFSTQFNTSYLFNNQHSVVLNYSLQNFKRESGDEINPDRLRYQFSSKVNKNIAGFAYKFDYDKKWSTTLFGKAYFLKVESFNEDLEGTSTANKDNYGYGIASSYFILPTLQVKASFERAYRLPTPTEILGDGLNTQPNLALKPEESNNYNVGLNYNQTFNTIHQLGIEGNFIYRDSKNLIYETVQGIESTSRNLNKARTVGVEGSVNYSWKELFNIGANVTYQNITDQADKIYSEFSGYQENFLKGARVPNKPYLFGNATAGLRFKDVGVENSQLQFTYRYNYVEEFFFSWARFGSRDNKAIIPQQSSHDLELVYSFQQNKYNIGIECRNLTDAVLYDKFRLQKPGRAFYVKFRYAIN</sequence>
<evidence type="ECO:0000256" key="1">
    <source>
        <dbReference type="ARBA" id="ARBA00004571"/>
    </source>
</evidence>
<dbReference type="Pfam" id="PF00593">
    <property type="entry name" value="TonB_dep_Rec_b-barrel"/>
    <property type="match status" value="1"/>
</dbReference>
<evidence type="ECO:0000256" key="2">
    <source>
        <dbReference type="ARBA" id="ARBA00022448"/>
    </source>
</evidence>
<evidence type="ECO:0000256" key="9">
    <source>
        <dbReference type="ARBA" id="ARBA00023237"/>
    </source>
</evidence>
<comment type="caution">
    <text evidence="14">The sequence shown here is derived from an EMBL/GenBank/DDBJ whole genome shotgun (WGS) entry which is preliminary data.</text>
</comment>
<keyword evidence="15" id="KW-1185">Reference proteome</keyword>
<evidence type="ECO:0000256" key="4">
    <source>
        <dbReference type="ARBA" id="ARBA00022692"/>
    </source>
</evidence>
<evidence type="ECO:0000313" key="15">
    <source>
        <dbReference type="Proteomes" id="UP001257659"/>
    </source>
</evidence>
<evidence type="ECO:0000256" key="10">
    <source>
        <dbReference type="PROSITE-ProRule" id="PRU01360"/>
    </source>
</evidence>
<feature type="domain" description="TonB-dependent receptor-like beta-barrel" evidence="12">
    <location>
        <begin position="361"/>
        <end position="749"/>
    </location>
</feature>
<dbReference type="SUPFAM" id="SSF49464">
    <property type="entry name" value="Carboxypeptidase regulatory domain-like"/>
    <property type="match status" value="1"/>
</dbReference>
<keyword evidence="3 10" id="KW-1134">Transmembrane beta strand</keyword>
<dbReference type="RefSeq" id="WP_309726351.1">
    <property type="nucleotide sequence ID" value="NZ_JAVDQA010000001.1"/>
</dbReference>
<protein>
    <submittedName>
        <fullName evidence="14">Outer membrane receptor protein involved in Fe transport</fullName>
    </submittedName>
</protein>
<dbReference type="InterPro" id="IPR012910">
    <property type="entry name" value="Plug_dom"/>
</dbReference>
<proteinExistence type="inferred from homology"/>